<evidence type="ECO:0000256" key="1">
    <source>
        <dbReference type="ARBA" id="ARBA00022723"/>
    </source>
</evidence>
<dbReference type="EMBL" id="FRAU01000002">
    <property type="protein sequence ID" value="SHK29336.1"/>
    <property type="molecule type" value="Genomic_DNA"/>
</dbReference>
<proteinExistence type="predicted"/>
<sequence length="345" mass="37249">MLDPILEQAREQTARGEPCALAIVVRYEAPISGKPGDKALILPDGTLHGWIGGGCTRPVVIREALRAMRDGRPRLVRITPETTEVEVEGIVAYAMTCYSGGTLDVYIEPLLPPPQLLVLGHSAVAQALVQLGRTLRYHVLVADPEASSELFPEADQCEPSFSLRNLPLKPGAFAVVATQGERDEEALKAALSQPFRYVALVASRRKAARLRELLAEQGVPRDRLAAVRAPAGLDLGARTPEEIALSILAEIVQERHQNPSPALPDKLPSLEGLIEITLHIEGMSCAHCLHTVEQTLQALPGVVVHAVELGHARVAYDPARVTLSVLAEALKARGYHLRTDTVAEP</sequence>
<name>A0A1M6RA87_9BACT</name>
<dbReference type="InterPro" id="IPR036163">
    <property type="entry name" value="HMA_dom_sf"/>
</dbReference>
<dbReference type="STRING" id="633813.SAMN04488087_0762"/>
<dbReference type="RefSeq" id="WP_072714645.1">
    <property type="nucleotide sequence ID" value="NZ_FRAU01000002.1"/>
</dbReference>
<dbReference type="InterPro" id="IPR027051">
    <property type="entry name" value="XdhC_Rossmann_dom"/>
</dbReference>
<keyword evidence="4" id="KW-1185">Reference proteome</keyword>
<evidence type="ECO:0000313" key="4">
    <source>
        <dbReference type="Proteomes" id="UP000185812"/>
    </source>
</evidence>
<protein>
    <submittedName>
        <fullName evidence="3">Xanthine dehydrogenase accessory factor</fullName>
    </submittedName>
</protein>
<dbReference type="Proteomes" id="UP000185812">
    <property type="component" value="Unassembled WGS sequence"/>
</dbReference>
<dbReference type="InterPro" id="IPR017969">
    <property type="entry name" value="Heavy-metal-associated_CS"/>
</dbReference>
<dbReference type="PROSITE" id="PS01047">
    <property type="entry name" value="HMA_1"/>
    <property type="match status" value="1"/>
</dbReference>
<dbReference type="PANTHER" id="PTHR30388">
    <property type="entry name" value="ALDEHYDE OXIDOREDUCTASE MOLYBDENUM COFACTOR ASSEMBLY PROTEIN"/>
    <property type="match status" value="1"/>
</dbReference>
<dbReference type="GO" id="GO:0046872">
    <property type="term" value="F:metal ion binding"/>
    <property type="evidence" value="ECO:0007669"/>
    <property type="project" value="UniProtKB-KW"/>
</dbReference>
<keyword evidence="1" id="KW-0479">Metal-binding</keyword>
<reference evidence="4" key="1">
    <citation type="submission" date="2016-11" db="EMBL/GenBank/DDBJ databases">
        <authorList>
            <person name="Varghese N."/>
            <person name="Submissions S."/>
        </authorList>
    </citation>
    <scope>NUCLEOTIDE SEQUENCE [LARGE SCALE GENOMIC DNA]</scope>
    <source>
        <strain evidence="4">DSM 22212</strain>
    </source>
</reference>
<dbReference type="CDD" id="cd00371">
    <property type="entry name" value="HMA"/>
    <property type="match status" value="1"/>
</dbReference>
<dbReference type="PROSITE" id="PS50846">
    <property type="entry name" value="HMA_2"/>
    <property type="match status" value="1"/>
</dbReference>
<dbReference type="InterPro" id="IPR003777">
    <property type="entry name" value="XdhC_CoxI"/>
</dbReference>
<dbReference type="AlphaFoldDB" id="A0A1M6RA87"/>
<dbReference type="Pfam" id="PF00403">
    <property type="entry name" value="HMA"/>
    <property type="match status" value="1"/>
</dbReference>
<organism evidence="3 4">
    <name type="scientific">Rhodothermus profundi</name>
    <dbReference type="NCBI Taxonomy" id="633813"/>
    <lineage>
        <taxon>Bacteria</taxon>
        <taxon>Pseudomonadati</taxon>
        <taxon>Rhodothermota</taxon>
        <taxon>Rhodothermia</taxon>
        <taxon>Rhodothermales</taxon>
        <taxon>Rhodothermaceae</taxon>
        <taxon>Rhodothermus</taxon>
    </lineage>
</organism>
<dbReference type="Pfam" id="PF02625">
    <property type="entry name" value="XdhC_CoxI"/>
    <property type="match status" value="1"/>
</dbReference>
<dbReference type="Gene3D" id="3.40.50.720">
    <property type="entry name" value="NAD(P)-binding Rossmann-like Domain"/>
    <property type="match status" value="1"/>
</dbReference>
<dbReference type="PANTHER" id="PTHR30388:SF6">
    <property type="entry name" value="XANTHINE DEHYDROGENASE SUBUNIT A-RELATED"/>
    <property type="match status" value="1"/>
</dbReference>
<dbReference type="SUPFAM" id="SSF55008">
    <property type="entry name" value="HMA, heavy metal-associated domain"/>
    <property type="match status" value="1"/>
</dbReference>
<dbReference type="InterPro" id="IPR052698">
    <property type="entry name" value="MoCofactor_Util/Proc"/>
</dbReference>
<dbReference type="OrthoDB" id="678327at2"/>
<accession>A0A1M6RA87</accession>
<feature type="domain" description="HMA" evidence="2">
    <location>
        <begin position="274"/>
        <end position="338"/>
    </location>
</feature>
<dbReference type="InterPro" id="IPR006121">
    <property type="entry name" value="HMA_dom"/>
</dbReference>
<dbReference type="Gene3D" id="3.30.70.100">
    <property type="match status" value="1"/>
</dbReference>
<evidence type="ECO:0000259" key="2">
    <source>
        <dbReference type="PROSITE" id="PS50846"/>
    </source>
</evidence>
<dbReference type="Pfam" id="PF13478">
    <property type="entry name" value="XdhC_C"/>
    <property type="match status" value="1"/>
</dbReference>
<gene>
    <name evidence="3" type="ORF">SAMN04488087_0762</name>
</gene>
<evidence type="ECO:0000313" key="3">
    <source>
        <dbReference type="EMBL" id="SHK29336.1"/>
    </source>
</evidence>